<organism evidence="2 3">
    <name type="scientific">Nocardioides jishulii</name>
    <dbReference type="NCBI Taxonomy" id="2575440"/>
    <lineage>
        <taxon>Bacteria</taxon>
        <taxon>Bacillati</taxon>
        <taxon>Actinomycetota</taxon>
        <taxon>Actinomycetes</taxon>
        <taxon>Propionibacteriales</taxon>
        <taxon>Nocardioidaceae</taxon>
        <taxon>Nocardioides</taxon>
    </lineage>
</organism>
<evidence type="ECO:0000313" key="2">
    <source>
        <dbReference type="EMBL" id="TKI64331.1"/>
    </source>
</evidence>
<dbReference type="PROSITE" id="PS51257">
    <property type="entry name" value="PROKAR_LIPOPROTEIN"/>
    <property type="match status" value="1"/>
</dbReference>
<feature type="chain" id="PRO_5020673457" description="DUF732 domain-containing protein" evidence="1">
    <location>
        <begin position="25"/>
        <end position="179"/>
    </location>
</feature>
<protein>
    <recommendedName>
        <fullName evidence="4">DUF732 domain-containing protein</fullName>
    </recommendedName>
</protein>
<dbReference type="RefSeq" id="WP_137064792.1">
    <property type="nucleotide sequence ID" value="NZ_CP040748.1"/>
</dbReference>
<keyword evidence="1" id="KW-0732">Signal</keyword>
<reference evidence="2 3" key="1">
    <citation type="submission" date="2019-04" db="EMBL/GenBank/DDBJ databases">
        <authorList>
            <person name="Dong K."/>
        </authorList>
    </citation>
    <scope>NUCLEOTIDE SEQUENCE [LARGE SCALE GENOMIC DNA]</scope>
    <source>
        <strain evidence="3">dk3543</strain>
    </source>
</reference>
<comment type="caution">
    <text evidence="2">The sequence shown here is derived from an EMBL/GenBank/DDBJ whole genome shotgun (WGS) entry which is preliminary data.</text>
</comment>
<keyword evidence="3" id="KW-1185">Reference proteome</keyword>
<proteinExistence type="predicted"/>
<name>A0A4U2YW05_9ACTN</name>
<dbReference type="OrthoDB" id="3789547at2"/>
<feature type="signal peptide" evidence="1">
    <location>
        <begin position="1"/>
        <end position="24"/>
    </location>
</feature>
<evidence type="ECO:0008006" key="4">
    <source>
        <dbReference type="Google" id="ProtNLM"/>
    </source>
</evidence>
<evidence type="ECO:0000313" key="3">
    <source>
        <dbReference type="Proteomes" id="UP000307808"/>
    </source>
</evidence>
<dbReference type="AlphaFoldDB" id="A0A4U2YW05"/>
<sequence length="179" mass="19707">MKLRIRSMALVPVLALVLSACGGASEEDYVDSMSSGLSSAETQPLTKSQADCVAERFVDRVGVDRVSDEYDPEDFERDAAQLTFEELDLTEAEANELFDDFVDCGVDMRDRVITELGDSELALPEGMMDCLEGKISEDQVRSLFVPLMRTGETSLDAGSQKKMENAIVNCYETIIQNQG</sequence>
<evidence type="ECO:0000256" key="1">
    <source>
        <dbReference type="SAM" id="SignalP"/>
    </source>
</evidence>
<dbReference type="Proteomes" id="UP000307808">
    <property type="component" value="Unassembled WGS sequence"/>
</dbReference>
<dbReference type="EMBL" id="SZPY01000001">
    <property type="protein sequence ID" value="TKI64331.1"/>
    <property type="molecule type" value="Genomic_DNA"/>
</dbReference>
<accession>A0A4U2YW05</accession>
<gene>
    <name evidence="2" type="ORF">FC770_04080</name>
</gene>